<dbReference type="InterPro" id="IPR001296">
    <property type="entry name" value="Glyco_trans_1"/>
</dbReference>
<dbReference type="PANTHER" id="PTHR12526:SF630">
    <property type="entry name" value="GLYCOSYLTRANSFERASE"/>
    <property type="match status" value="1"/>
</dbReference>
<sequence length="337" mass="38401">MRVFNIMMSRDLGGIQQAYLDYSEALKMHNHEVINISSMSAKINQLLQSNHSLPNIGHWCIFSKILLRILIVFYKPKVIICHGNRAINFAKAFKQRNSIIIGVSHNYSYKYLKKCDYVISLTNELKEHLLKHEIEEKKLLSLPNMIRIKHSYNPINYSSPIVIGALGRFVSKKGFVYLIEAFSMLKKAGHNIVLLIGGDGEDRAILEKKVKELALEKLVVFHGWVTDKDEFFKQIDIFCLPSINEPFGIILLEAMEHSKPIVATFSGGPAELITEGKNGLLADIESSQSLYNKLEKLIIDPRMAHKLSSMAYSQLKEKYDIKIVSKKLSNILKEIVK</sequence>
<organism evidence="2 3">
    <name type="scientific">Candidatus Megaera venefica</name>
    <dbReference type="NCBI Taxonomy" id="2055910"/>
    <lineage>
        <taxon>Bacteria</taxon>
        <taxon>Pseudomonadati</taxon>
        <taxon>Pseudomonadota</taxon>
        <taxon>Alphaproteobacteria</taxon>
        <taxon>Rickettsiales</taxon>
        <taxon>Rickettsiaceae</taxon>
        <taxon>Candidatus Megaera</taxon>
    </lineage>
</organism>
<dbReference type="SUPFAM" id="SSF53756">
    <property type="entry name" value="UDP-Glycosyltransferase/glycogen phosphorylase"/>
    <property type="match status" value="1"/>
</dbReference>
<gene>
    <name evidence="2" type="ORF">Megvenef_00027</name>
</gene>
<evidence type="ECO:0000313" key="3">
    <source>
        <dbReference type="Proteomes" id="UP001291687"/>
    </source>
</evidence>
<dbReference type="CDD" id="cd03801">
    <property type="entry name" value="GT4_PimA-like"/>
    <property type="match status" value="1"/>
</dbReference>
<name>A0ABU5NA83_9RICK</name>
<protein>
    <submittedName>
        <fullName evidence="2">Glycosyltransferase family 4 protein</fullName>
    </submittedName>
</protein>
<dbReference type="Gene3D" id="3.40.50.2000">
    <property type="entry name" value="Glycogen Phosphorylase B"/>
    <property type="match status" value="2"/>
</dbReference>
<reference evidence="2 3" key="1">
    <citation type="submission" date="2023-03" db="EMBL/GenBank/DDBJ databases">
        <title>Host association and intracellularity evolved multiple times independently in the Rickettsiales.</title>
        <authorList>
            <person name="Castelli M."/>
            <person name="Nardi T."/>
            <person name="Gammuto L."/>
            <person name="Bellinzona G."/>
            <person name="Sabaneyeva E."/>
            <person name="Potekhin A."/>
            <person name="Serra V."/>
            <person name="Petroni G."/>
            <person name="Sassera D."/>
        </authorList>
    </citation>
    <scope>NUCLEOTIDE SEQUENCE [LARGE SCALE GENOMIC DNA]</scope>
    <source>
        <strain evidence="2 3">Sr 2-6</strain>
    </source>
</reference>
<dbReference type="EMBL" id="JARJFB010000001">
    <property type="protein sequence ID" value="MEA0970080.1"/>
    <property type="molecule type" value="Genomic_DNA"/>
</dbReference>
<accession>A0ABU5NA83</accession>
<comment type="caution">
    <text evidence="2">The sequence shown here is derived from an EMBL/GenBank/DDBJ whole genome shotgun (WGS) entry which is preliminary data.</text>
</comment>
<evidence type="ECO:0000313" key="2">
    <source>
        <dbReference type="EMBL" id="MEA0970080.1"/>
    </source>
</evidence>
<dbReference type="RefSeq" id="WP_322775986.1">
    <property type="nucleotide sequence ID" value="NZ_JARJFB010000001.1"/>
</dbReference>
<feature type="domain" description="Glycosyl transferase family 1" evidence="1">
    <location>
        <begin position="159"/>
        <end position="312"/>
    </location>
</feature>
<evidence type="ECO:0000259" key="1">
    <source>
        <dbReference type="Pfam" id="PF00534"/>
    </source>
</evidence>
<dbReference type="Pfam" id="PF00534">
    <property type="entry name" value="Glycos_transf_1"/>
    <property type="match status" value="1"/>
</dbReference>
<dbReference type="PANTHER" id="PTHR12526">
    <property type="entry name" value="GLYCOSYLTRANSFERASE"/>
    <property type="match status" value="1"/>
</dbReference>
<keyword evidence="3" id="KW-1185">Reference proteome</keyword>
<proteinExistence type="predicted"/>
<dbReference type="Proteomes" id="UP001291687">
    <property type="component" value="Unassembled WGS sequence"/>
</dbReference>